<dbReference type="EMBL" id="DWYG01000165">
    <property type="protein sequence ID" value="HJB42766.1"/>
    <property type="molecule type" value="Genomic_DNA"/>
</dbReference>
<dbReference type="InterPro" id="IPR050177">
    <property type="entry name" value="Lipid_A_modif_metabolic_enz"/>
</dbReference>
<evidence type="ECO:0000259" key="1">
    <source>
        <dbReference type="Pfam" id="PF01370"/>
    </source>
</evidence>
<dbReference type="Gene3D" id="3.40.50.720">
    <property type="entry name" value="NAD(P)-binding Rossmann-like Domain"/>
    <property type="match status" value="1"/>
</dbReference>
<dbReference type="InterPro" id="IPR001509">
    <property type="entry name" value="Epimerase_deHydtase"/>
</dbReference>
<reference evidence="3" key="2">
    <citation type="submission" date="2021-04" db="EMBL/GenBank/DDBJ databases">
        <authorList>
            <person name="Gilroy R."/>
        </authorList>
    </citation>
    <scope>NUCLEOTIDE SEQUENCE</scope>
    <source>
        <strain evidence="3">ChiBcec8-13705</strain>
    </source>
</reference>
<dbReference type="InterPro" id="IPR029303">
    <property type="entry name" value="CapF_C"/>
</dbReference>
<protein>
    <submittedName>
        <fullName evidence="3">NAD-dependent epimerase/dehydratase family protein</fullName>
    </submittedName>
</protein>
<evidence type="ECO:0000313" key="3">
    <source>
        <dbReference type="EMBL" id="HJB42766.1"/>
    </source>
</evidence>
<dbReference type="Pfam" id="PF14667">
    <property type="entry name" value="Polysacc_synt_C"/>
    <property type="match status" value="1"/>
</dbReference>
<dbReference type="InterPro" id="IPR036291">
    <property type="entry name" value="NAD(P)-bd_dom_sf"/>
</dbReference>
<dbReference type="SUPFAM" id="SSF51735">
    <property type="entry name" value="NAD(P)-binding Rossmann-fold domains"/>
    <property type="match status" value="1"/>
</dbReference>
<dbReference type="Gene3D" id="2.60.120.10">
    <property type="entry name" value="Jelly Rolls"/>
    <property type="match status" value="1"/>
</dbReference>
<organism evidence="3 4">
    <name type="scientific">Candidatus Gemmiger avicola</name>
    <dbReference type="NCBI Taxonomy" id="2838605"/>
    <lineage>
        <taxon>Bacteria</taxon>
        <taxon>Bacillati</taxon>
        <taxon>Bacillota</taxon>
        <taxon>Clostridia</taxon>
        <taxon>Eubacteriales</taxon>
        <taxon>Gemmiger</taxon>
    </lineage>
</organism>
<feature type="domain" description="NAD-dependent epimerase/dehydratase" evidence="1">
    <location>
        <begin position="12"/>
        <end position="200"/>
    </location>
</feature>
<dbReference type="AlphaFoldDB" id="A0A9D2M8Q5"/>
<evidence type="ECO:0000259" key="2">
    <source>
        <dbReference type="Pfam" id="PF14667"/>
    </source>
</evidence>
<feature type="domain" description="Capsular polysaccharide assembling protein CapF C-terminal" evidence="2">
    <location>
        <begin position="280"/>
        <end position="390"/>
    </location>
</feature>
<reference evidence="3" key="1">
    <citation type="journal article" date="2021" name="PeerJ">
        <title>Extensive microbial diversity within the chicken gut microbiome revealed by metagenomics and culture.</title>
        <authorList>
            <person name="Gilroy R."/>
            <person name="Ravi A."/>
            <person name="Getino M."/>
            <person name="Pursley I."/>
            <person name="Horton D.L."/>
            <person name="Alikhan N.F."/>
            <person name="Baker D."/>
            <person name="Gharbi K."/>
            <person name="Hall N."/>
            <person name="Watson M."/>
            <person name="Adriaenssens E.M."/>
            <person name="Foster-Nyarko E."/>
            <person name="Jarju S."/>
            <person name="Secka A."/>
            <person name="Antonio M."/>
            <person name="Oren A."/>
            <person name="Chaudhuri R.R."/>
            <person name="La Ragione R."/>
            <person name="Hildebrand F."/>
            <person name="Pallen M.J."/>
        </authorList>
    </citation>
    <scope>NUCLEOTIDE SEQUENCE</scope>
    <source>
        <strain evidence="3">ChiBcec8-13705</strain>
    </source>
</reference>
<dbReference type="InterPro" id="IPR011051">
    <property type="entry name" value="RmlC_Cupin_sf"/>
</dbReference>
<dbReference type="PANTHER" id="PTHR43245:SF55">
    <property type="entry name" value="NAD(P)-BINDING DOMAIN-CONTAINING PROTEIN"/>
    <property type="match status" value="1"/>
</dbReference>
<gene>
    <name evidence="3" type="ORF">H9945_09750</name>
</gene>
<dbReference type="SUPFAM" id="SSF51182">
    <property type="entry name" value="RmlC-like cupins"/>
    <property type="match status" value="1"/>
</dbReference>
<dbReference type="PANTHER" id="PTHR43245">
    <property type="entry name" value="BIFUNCTIONAL POLYMYXIN RESISTANCE PROTEIN ARNA"/>
    <property type="match status" value="1"/>
</dbReference>
<evidence type="ECO:0000313" key="4">
    <source>
        <dbReference type="Proteomes" id="UP000886803"/>
    </source>
</evidence>
<dbReference type="InterPro" id="IPR014710">
    <property type="entry name" value="RmlC-like_jellyroll"/>
</dbReference>
<dbReference type="Proteomes" id="UP000886803">
    <property type="component" value="Unassembled WGS sequence"/>
</dbReference>
<name>A0A9D2M8Q5_9FIRM</name>
<sequence length="394" mass="43223">MATSEFDKTGPVLITGAGGFVGKNLVATLRTAGYTDLLLFEKDDTPATLAEYCRRAAFVVHLAGINRPQSAQEFYTGNAGLTDTLLEALEAAGNKAPVLVTSSIQAALDNDYGKSKHLAEQAIFAHGERSGAPVYVFRMEGVFGKWCRPNYNSVVATFCHNIARGLPIEVRDPAYSLPLVYIDDVVSCIRDAMERGEAVRDKEGFCRIHPVHTVTLGALADTIRGFAKARGGAAAEALGSDGLPTLAVPDLADGSFTKKLYSTYLSYLPEDTFAYDLNMHCDDRGSFTEFLRTPERGQVSVNISRPGIVKGNHWHHTKNEKFLVVKGEGVIRFRRIDAQEVIEYRVSGDRLQVVDIPCGYTHNIENIGDGEMVTVMWANEAFDPENPDTFYEQV</sequence>
<comment type="caution">
    <text evidence="3">The sequence shown here is derived from an EMBL/GenBank/DDBJ whole genome shotgun (WGS) entry which is preliminary data.</text>
</comment>
<dbReference type="Pfam" id="PF01370">
    <property type="entry name" value="Epimerase"/>
    <property type="match status" value="1"/>
</dbReference>
<dbReference type="CDD" id="cd07007">
    <property type="entry name" value="cupin_CapF-like_C"/>
    <property type="match status" value="1"/>
</dbReference>
<proteinExistence type="predicted"/>
<accession>A0A9D2M8Q5</accession>